<reference evidence="7 8" key="1">
    <citation type="submission" date="2021-04" db="EMBL/GenBank/DDBJ databases">
        <title>Nocardia tengchongensis.</title>
        <authorList>
            <person name="Zhuang k."/>
            <person name="Ran Y."/>
            <person name="Li W."/>
        </authorList>
    </citation>
    <scope>NUCLEOTIDE SEQUENCE [LARGE SCALE GENOMIC DNA]</scope>
    <source>
        <strain evidence="7 8">CFH S0057</strain>
    </source>
</reference>
<dbReference type="SUPFAM" id="SSF46785">
    <property type="entry name" value="Winged helix' DNA-binding domain"/>
    <property type="match status" value="1"/>
</dbReference>
<dbReference type="PANTHER" id="PTHR30346:SF29">
    <property type="entry name" value="LYSR SUBSTRATE-BINDING"/>
    <property type="match status" value="1"/>
</dbReference>
<evidence type="ECO:0000256" key="4">
    <source>
        <dbReference type="ARBA" id="ARBA00023159"/>
    </source>
</evidence>
<accession>A0ABX8CF93</accession>
<dbReference type="Gene3D" id="3.40.190.10">
    <property type="entry name" value="Periplasmic binding protein-like II"/>
    <property type="match status" value="2"/>
</dbReference>
<comment type="similarity">
    <text evidence="1">Belongs to the LysR transcriptional regulatory family.</text>
</comment>
<evidence type="ECO:0000256" key="5">
    <source>
        <dbReference type="ARBA" id="ARBA00023163"/>
    </source>
</evidence>
<keyword evidence="5" id="KW-0804">Transcription</keyword>
<evidence type="ECO:0000313" key="7">
    <source>
        <dbReference type="EMBL" id="QVI18643.1"/>
    </source>
</evidence>
<dbReference type="EMBL" id="CP074371">
    <property type="protein sequence ID" value="QVI18643.1"/>
    <property type="molecule type" value="Genomic_DNA"/>
</dbReference>
<dbReference type="PROSITE" id="PS50931">
    <property type="entry name" value="HTH_LYSR"/>
    <property type="match status" value="1"/>
</dbReference>
<proteinExistence type="inferred from homology"/>
<evidence type="ECO:0000256" key="3">
    <source>
        <dbReference type="ARBA" id="ARBA00023125"/>
    </source>
</evidence>
<dbReference type="PANTHER" id="PTHR30346">
    <property type="entry name" value="TRANSCRIPTIONAL DUAL REGULATOR HCAR-RELATED"/>
    <property type="match status" value="1"/>
</dbReference>
<dbReference type="InterPro" id="IPR036390">
    <property type="entry name" value="WH_DNA-bd_sf"/>
</dbReference>
<evidence type="ECO:0000313" key="8">
    <source>
        <dbReference type="Proteomes" id="UP000683310"/>
    </source>
</evidence>
<evidence type="ECO:0000256" key="1">
    <source>
        <dbReference type="ARBA" id="ARBA00009437"/>
    </source>
</evidence>
<keyword evidence="8" id="KW-1185">Reference proteome</keyword>
<dbReference type="SUPFAM" id="SSF53850">
    <property type="entry name" value="Periplasmic binding protein-like II"/>
    <property type="match status" value="1"/>
</dbReference>
<evidence type="ECO:0000259" key="6">
    <source>
        <dbReference type="PROSITE" id="PS50931"/>
    </source>
</evidence>
<protein>
    <submittedName>
        <fullName evidence="7">LysR family transcriptional regulator</fullName>
    </submittedName>
</protein>
<feature type="domain" description="HTH lysR-type" evidence="6">
    <location>
        <begin position="4"/>
        <end position="61"/>
    </location>
</feature>
<dbReference type="PRINTS" id="PR00039">
    <property type="entry name" value="HTHLYSR"/>
</dbReference>
<dbReference type="InterPro" id="IPR036388">
    <property type="entry name" value="WH-like_DNA-bd_sf"/>
</dbReference>
<dbReference type="InterPro" id="IPR005119">
    <property type="entry name" value="LysR_subst-bd"/>
</dbReference>
<name>A0ABX8CF93_9NOCA</name>
<dbReference type="Gene3D" id="1.10.10.10">
    <property type="entry name" value="Winged helix-like DNA-binding domain superfamily/Winged helix DNA-binding domain"/>
    <property type="match status" value="1"/>
</dbReference>
<dbReference type="InterPro" id="IPR000847">
    <property type="entry name" value="LysR_HTH_N"/>
</dbReference>
<keyword evidence="3" id="KW-0238">DNA-binding</keyword>
<organism evidence="7 8">
    <name type="scientific">Nocardia tengchongensis</name>
    <dbReference type="NCBI Taxonomy" id="2055889"/>
    <lineage>
        <taxon>Bacteria</taxon>
        <taxon>Bacillati</taxon>
        <taxon>Actinomycetota</taxon>
        <taxon>Actinomycetes</taxon>
        <taxon>Mycobacteriales</taxon>
        <taxon>Nocardiaceae</taxon>
        <taxon>Nocardia</taxon>
    </lineage>
</organism>
<dbReference type="Proteomes" id="UP000683310">
    <property type="component" value="Chromosome"/>
</dbReference>
<keyword evidence="2" id="KW-0805">Transcription regulation</keyword>
<keyword evidence="4" id="KW-0010">Activator</keyword>
<gene>
    <name evidence="7" type="ORF">KHQ06_18925</name>
</gene>
<evidence type="ECO:0000256" key="2">
    <source>
        <dbReference type="ARBA" id="ARBA00023015"/>
    </source>
</evidence>
<dbReference type="RefSeq" id="WP_213554680.1">
    <property type="nucleotide sequence ID" value="NZ_JBHZDI010000056.1"/>
</dbReference>
<sequence length="302" mass="32107">MGEFTVTGLRVVREAARAGSFTRAAERLGYTQSAVSRQITLMEQAAGAVLFERRARGVQPTDAGRIVLRHAETVLDALATAGDELRNPLPSGRLRVGAFSSATAALVPTAIAAVTTRNPAVRVHLREGTTPALLSALTKNRIDVAVLSGDPDRPGDTTFEPLLDDSLFLAVHPAHRLATRASVPVDELRAEPWITGSNDIGTTLLGAWSGPSWQPRIAHAARDWIAKLGLVSAGLGVTIVPGLAVSALPARFSIIRIDDPQAHRPTHLAYRSGTIPPDHPLLEALRDTAATLAADIRARLRT</sequence>
<dbReference type="Pfam" id="PF00126">
    <property type="entry name" value="HTH_1"/>
    <property type="match status" value="1"/>
</dbReference>
<dbReference type="Pfam" id="PF03466">
    <property type="entry name" value="LysR_substrate"/>
    <property type="match status" value="1"/>
</dbReference>